<proteinExistence type="predicted"/>
<dbReference type="InterPro" id="IPR011250">
    <property type="entry name" value="OMP/PagP_B-barrel"/>
</dbReference>
<dbReference type="OrthoDB" id="708141at2"/>
<sequence length="167" mass="18880">MKKIVLLLMLAATVTIVKSQDHAWAFGFYGDVKLESPAYNGTFGIQGKYDFATRSAVQAQVYGRNGLVAVGADYLFSILDKTKSNFNVFLGAGLSQDFYRYDSVLENTVVMPEERENYTVANAQAGVSYYFPTVNLSVYAGYKAKYHFEWEDVDPNFLMLGVRYHLW</sequence>
<accession>A0A5S5DKU8</accession>
<dbReference type="Proteomes" id="UP000325105">
    <property type="component" value="Unassembled WGS sequence"/>
</dbReference>
<dbReference type="RefSeq" id="WP_148908361.1">
    <property type="nucleotide sequence ID" value="NZ_VNHX01000007.1"/>
</dbReference>
<reference evidence="2 3" key="1">
    <citation type="submission" date="2019-07" db="EMBL/GenBank/DDBJ databases">
        <title>Genomic Encyclopedia of Archaeal and Bacterial Type Strains, Phase II (KMG-II): from individual species to whole genera.</title>
        <authorList>
            <person name="Goeker M."/>
        </authorList>
    </citation>
    <scope>NUCLEOTIDE SEQUENCE [LARGE SCALE GENOMIC DNA]</scope>
    <source>
        <strain evidence="2 3">DSM 18850</strain>
    </source>
</reference>
<name>A0A5S5DKU8_9SPHI</name>
<evidence type="ECO:0000313" key="3">
    <source>
        <dbReference type="Proteomes" id="UP000325105"/>
    </source>
</evidence>
<keyword evidence="1" id="KW-0732">Signal</keyword>
<dbReference type="AlphaFoldDB" id="A0A5S5DKU8"/>
<dbReference type="SUPFAM" id="SSF56925">
    <property type="entry name" value="OMPA-like"/>
    <property type="match status" value="1"/>
</dbReference>
<dbReference type="Gene3D" id="2.40.160.20">
    <property type="match status" value="1"/>
</dbReference>
<feature type="chain" id="PRO_5024331254" description="Outer membrane protein with beta-barrel domain" evidence="1">
    <location>
        <begin position="20"/>
        <end position="167"/>
    </location>
</feature>
<protein>
    <recommendedName>
        <fullName evidence="4">Outer membrane protein with beta-barrel domain</fullName>
    </recommendedName>
</protein>
<evidence type="ECO:0000256" key="1">
    <source>
        <dbReference type="SAM" id="SignalP"/>
    </source>
</evidence>
<evidence type="ECO:0000313" key="2">
    <source>
        <dbReference type="EMBL" id="TYP96244.1"/>
    </source>
</evidence>
<organism evidence="2 3">
    <name type="scientific">Sphingobacterium allocomposti</name>
    <dbReference type="NCBI Taxonomy" id="415956"/>
    <lineage>
        <taxon>Bacteria</taxon>
        <taxon>Pseudomonadati</taxon>
        <taxon>Bacteroidota</taxon>
        <taxon>Sphingobacteriia</taxon>
        <taxon>Sphingobacteriales</taxon>
        <taxon>Sphingobacteriaceae</taxon>
        <taxon>Sphingobacterium</taxon>
    </lineage>
</organism>
<keyword evidence="3" id="KW-1185">Reference proteome</keyword>
<comment type="caution">
    <text evidence="2">The sequence shown here is derived from an EMBL/GenBank/DDBJ whole genome shotgun (WGS) entry which is preliminary data.</text>
</comment>
<gene>
    <name evidence="2" type="ORF">BC792_107144</name>
</gene>
<evidence type="ECO:0008006" key="4">
    <source>
        <dbReference type="Google" id="ProtNLM"/>
    </source>
</evidence>
<feature type="signal peptide" evidence="1">
    <location>
        <begin position="1"/>
        <end position="19"/>
    </location>
</feature>
<dbReference type="EMBL" id="VNHX01000007">
    <property type="protein sequence ID" value="TYP96244.1"/>
    <property type="molecule type" value="Genomic_DNA"/>
</dbReference>